<feature type="domain" description="PAC" evidence="22">
    <location>
        <begin position="483"/>
        <end position="535"/>
    </location>
</feature>
<dbReference type="CDD" id="cd17546">
    <property type="entry name" value="REC_hyHK_CKI1_RcsC-like"/>
    <property type="match status" value="1"/>
</dbReference>
<gene>
    <name evidence="24" type="ORF">N473_13585</name>
</gene>
<dbReference type="GO" id="GO:0000155">
    <property type="term" value="F:phosphorelay sensor kinase activity"/>
    <property type="evidence" value="ECO:0007669"/>
    <property type="project" value="InterPro"/>
</dbReference>
<keyword evidence="6" id="KW-0808">Transferase</keyword>
<dbReference type="InterPro" id="IPR036641">
    <property type="entry name" value="HPT_dom_sf"/>
</dbReference>
<evidence type="ECO:0000256" key="6">
    <source>
        <dbReference type="ARBA" id="ARBA00022679"/>
    </source>
</evidence>
<dbReference type="InterPro" id="IPR013656">
    <property type="entry name" value="PAS_4"/>
</dbReference>
<comment type="caution">
    <text evidence="24">The sequence shown here is derived from an EMBL/GenBank/DDBJ whole genome shotgun (WGS) entry which is preliminary data.</text>
</comment>
<feature type="modified residue" description="4-aspartylphosphate" evidence="17">
    <location>
        <position position="980"/>
    </location>
</feature>
<dbReference type="Gene3D" id="1.20.120.160">
    <property type="entry name" value="HPT domain"/>
    <property type="match status" value="1"/>
</dbReference>
<feature type="domain" description="Response regulatory" evidence="21">
    <location>
        <begin position="931"/>
        <end position="1047"/>
    </location>
</feature>
<dbReference type="PANTHER" id="PTHR45339">
    <property type="entry name" value="HYBRID SIGNAL TRANSDUCTION HISTIDINE KINASE J"/>
    <property type="match status" value="1"/>
</dbReference>
<evidence type="ECO:0000313" key="24">
    <source>
        <dbReference type="EMBL" id="KZN64820.1"/>
    </source>
</evidence>
<feature type="modified residue" description="4-aspartylphosphate" evidence="17">
    <location>
        <position position="843"/>
    </location>
</feature>
<accession>A0A167LM06</accession>
<dbReference type="PRINTS" id="PR00344">
    <property type="entry name" value="BCTRLSENSOR"/>
</dbReference>
<dbReference type="SUPFAM" id="SSF47384">
    <property type="entry name" value="Homodimeric domain of signal transducing histidine kinase"/>
    <property type="match status" value="1"/>
</dbReference>
<evidence type="ECO:0000256" key="10">
    <source>
        <dbReference type="ARBA" id="ARBA00022840"/>
    </source>
</evidence>
<dbReference type="SUPFAM" id="SSF55785">
    <property type="entry name" value="PYP-like sensor domain (PAS domain)"/>
    <property type="match status" value="1"/>
</dbReference>
<evidence type="ECO:0000256" key="15">
    <source>
        <dbReference type="ARBA" id="ARBA00068150"/>
    </source>
</evidence>
<dbReference type="PROSITE" id="PS50113">
    <property type="entry name" value="PAC"/>
    <property type="match status" value="1"/>
</dbReference>
<dbReference type="EC" id="2.7.13.3" evidence="3"/>
<dbReference type="CDD" id="cd16922">
    <property type="entry name" value="HATPase_EvgS-ArcB-TorS-like"/>
    <property type="match status" value="1"/>
</dbReference>
<evidence type="ECO:0000256" key="3">
    <source>
        <dbReference type="ARBA" id="ARBA00012438"/>
    </source>
</evidence>
<dbReference type="InterPro" id="IPR000700">
    <property type="entry name" value="PAS-assoc_C"/>
</dbReference>
<name>A0A167LM06_9GAMM</name>
<dbReference type="SUPFAM" id="SSF52172">
    <property type="entry name" value="CheY-like"/>
    <property type="match status" value="2"/>
</dbReference>
<dbReference type="Pfam" id="PF00512">
    <property type="entry name" value="HisKA"/>
    <property type="match status" value="1"/>
</dbReference>
<dbReference type="Pfam" id="PF08448">
    <property type="entry name" value="PAS_4"/>
    <property type="match status" value="1"/>
</dbReference>
<dbReference type="PANTHER" id="PTHR45339:SF1">
    <property type="entry name" value="HYBRID SIGNAL TRANSDUCTION HISTIDINE KINASE J"/>
    <property type="match status" value="1"/>
</dbReference>
<proteinExistence type="predicted"/>
<reference evidence="24 25" key="1">
    <citation type="submission" date="2013-07" db="EMBL/GenBank/DDBJ databases">
        <title>Comparative Genomic and Metabolomic Analysis of Twelve Strains of Pseudoalteromonas luteoviolacea.</title>
        <authorList>
            <person name="Vynne N.G."/>
            <person name="Mansson M."/>
            <person name="Gram L."/>
        </authorList>
    </citation>
    <scope>NUCLEOTIDE SEQUENCE [LARGE SCALE GENOMIC DNA]</scope>
    <source>
        <strain evidence="24 25">CPMOR-1</strain>
    </source>
</reference>
<evidence type="ECO:0000256" key="14">
    <source>
        <dbReference type="ARBA" id="ARBA00064003"/>
    </source>
</evidence>
<dbReference type="Gene3D" id="3.30.450.20">
    <property type="entry name" value="PAS domain"/>
    <property type="match status" value="1"/>
</dbReference>
<feature type="transmembrane region" description="Helical" evidence="19">
    <location>
        <begin position="6"/>
        <end position="25"/>
    </location>
</feature>
<dbReference type="PROSITE" id="PS50894">
    <property type="entry name" value="HPT"/>
    <property type="match status" value="1"/>
</dbReference>
<dbReference type="Proteomes" id="UP000076486">
    <property type="component" value="Unassembled WGS sequence"/>
</dbReference>
<sequence length="1254" mass="140392">MSIKTMFHSFFILLPALLVISLVVMSNWESKMTNHEQQIEQLNDRYDVLNQLQTTNLALFFSISTHISKQDATEANTLIQTQLINSRITLDALTEKTRIYPQDSALTQAFNTYKVMQTLYESIGKSASSQAQDNALIDVHQQTTNAIDVAIKSTKQQLQQAKQLLHQGSSNLLFYLWVSLITLLLFALFIFYYLNKRLITPFTLLHRAFCIDKNYNGQSISLPAELRGEVADIAQAVSLTYRKLDERADIAKIRHAFSEEIRHCNSPSQMRTLAANFFADHFQSPSVSLYRYEDEHFIQHTLVGFAAYFDEQSIQVSKLVSERQTQAYVSEGRNAVLHKDGLTLELHTVLYIPLVMSDELTGTVVITFTHPPKEVQKHCLKLLCEDLSIQLRLSENTQKQIEAENALAAHLELTLHIINAIPNPTYYRDKKGTFMGVNRAFLSFIDKFEVEVTDSHLNDVFDGQTAAYLDHKSQRTIDQKEAHSFALSMENSLKEPRELVVYEAPFFDSLGEVGGVVGTFLDVTERNELERQMLSAKEEADKNAQVKGEFLANMSHEIRSPMNAIIGMAHLAMNSDLSPKQLGYVTKIDYAAKQLLKLINDILDFSKIEAGKVEIEHIPFELDKVLDNVTTIVGIKAQEKQLDLVFDIPSDLPNNFLGDPLRLSQVLINLAGNAVKFTESGGVTLSISMQDIQTDKAKLTFSVKDSGIGMSTEQQTKLFQSFSQADTSTTRKYGGTGLGLTISQQLVKLLGGEIFVESELNKGSEFYFTLAMEINNYASTPVEKPLTFSGKTACVIDDNEDARDILETMLQSLGFHVTLFESGKHFVDQLNPTTEKFDIIFVDWHMPDLNGIDTIEYLKRQNLQNYFVLVTAHGHEVGFKETHQAMIDSMLFKPFNPSSLLDCLQECFGVEATQQVKLTPIENRNALKDLHILVAEDQPVNQEIAVEILSFHGAQVSVACNGEMALKAVQNKQFDIVLMDMQMPIMDGVEATKAIRETVPAEQLPILAMTANAMGPDIELCLNAGMNGHVSKPIDVEGLIKSILDTLDSGIPKQTTPAVQQPQQDPDIDLVLEGVNIAEGVQRAANNEAVYFKLLSKFITQQIEEVINLKQSISMGNLELALDILHAMKGAGANLSMDYFSEVAATLEEQIKEDNINSEHIDTLANYLQELKGKAALLLEQSQKSTSPKQTYSLKELAQALKEYDSKATEMVEQIELNEGLDEATLKELKVMVSRFQFSEAFDLLQVTTSELES</sequence>
<evidence type="ECO:0000256" key="12">
    <source>
        <dbReference type="ARBA" id="ARBA00023012"/>
    </source>
</evidence>
<dbReference type="SMART" id="SM00448">
    <property type="entry name" value="REC"/>
    <property type="match status" value="2"/>
</dbReference>
<comment type="subunit">
    <text evidence="14">At low DSF concentrations, interacts with RpfF.</text>
</comment>
<evidence type="ECO:0000259" key="21">
    <source>
        <dbReference type="PROSITE" id="PS50110"/>
    </source>
</evidence>
<dbReference type="SUPFAM" id="SSF47226">
    <property type="entry name" value="Histidine-containing phosphotransfer domain, HPT domain"/>
    <property type="match status" value="1"/>
</dbReference>
<dbReference type="RefSeq" id="WP_063367417.1">
    <property type="nucleotide sequence ID" value="NZ_AUYC01000020.1"/>
</dbReference>
<keyword evidence="13 19" id="KW-0472">Membrane</keyword>
<keyword evidence="9" id="KW-0418">Kinase</keyword>
<evidence type="ECO:0000259" key="23">
    <source>
        <dbReference type="PROSITE" id="PS50894"/>
    </source>
</evidence>
<comment type="subcellular location">
    <subcellularLocation>
        <location evidence="2">Cell membrane</location>
        <topology evidence="2">Multi-pass membrane protein</topology>
    </subcellularLocation>
</comment>
<feature type="coiled-coil region" evidence="18">
    <location>
        <begin position="25"/>
        <end position="52"/>
    </location>
</feature>
<evidence type="ECO:0000256" key="9">
    <source>
        <dbReference type="ARBA" id="ARBA00022777"/>
    </source>
</evidence>
<evidence type="ECO:0000256" key="1">
    <source>
        <dbReference type="ARBA" id="ARBA00000085"/>
    </source>
</evidence>
<evidence type="ECO:0000256" key="7">
    <source>
        <dbReference type="ARBA" id="ARBA00022692"/>
    </source>
</evidence>
<dbReference type="Pfam" id="PF00072">
    <property type="entry name" value="Response_reg"/>
    <property type="match status" value="2"/>
</dbReference>
<evidence type="ECO:0000256" key="19">
    <source>
        <dbReference type="SAM" id="Phobius"/>
    </source>
</evidence>
<feature type="domain" description="Response regulatory" evidence="21">
    <location>
        <begin position="792"/>
        <end position="908"/>
    </location>
</feature>
<dbReference type="Gene3D" id="3.40.50.2300">
    <property type="match status" value="2"/>
</dbReference>
<keyword evidence="10" id="KW-0067">ATP-binding</keyword>
<evidence type="ECO:0000256" key="16">
    <source>
        <dbReference type="PROSITE-ProRule" id="PRU00110"/>
    </source>
</evidence>
<dbReference type="Gene3D" id="3.30.565.10">
    <property type="entry name" value="Histidine kinase-like ATPase, C-terminal domain"/>
    <property type="match status" value="1"/>
</dbReference>
<evidence type="ECO:0000256" key="4">
    <source>
        <dbReference type="ARBA" id="ARBA00022475"/>
    </source>
</evidence>
<feature type="transmembrane region" description="Helical" evidence="19">
    <location>
        <begin position="172"/>
        <end position="194"/>
    </location>
</feature>
<dbReference type="EMBL" id="AUYC01000020">
    <property type="protein sequence ID" value="KZN64820.1"/>
    <property type="molecule type" value="Genomic_DNA"/>
</dbReference>
<dbReference type="CDD" id="cd00082">
    <property type="entry name" value="HisKA"/>
    <property type="match status" value="1"/>
</dbReference>
<dbReference type="AlphaFoldDB" id="A0A167LM06"/>
<keyword evidence="18" id="KW-0175">Coiled coil</keyword>
<dbReference type="InterPro" id="IPR005467">
    <property type="entry name" value="His_kinase_dom"/>
</dbReference>
<evidence type="ECO:0000313" key="25">
    <source>
        <dbReference type="Proteomes" id="UP000076486"/>
    </source>
</evidence>
<dbReference type="FunFam" id="1.10.287.130:FF:000002">
    <property type="entry name" value="Two-component osmosensing histidine kinase"/>
    <property type="match status" value="1"/>
</dbReference>
<keyword evidence="7 19" id="KW-0812">Transmembrane</keyword>
<dbReference type="CDD" id="cd00156">
    <property type="entry name" value="REC"/>
    <property type="match status" value="1"/>
</dbReference>
<evidence type="ECO:0000256" key="18">
    <source>
        <dbReference type="SAM" id="Coils"/>
    </source>
</evidence>
<comment type="catalytic activity">
    <reaction evidence="1">
        <text>ATP + protein L-histidine = ADP + protein N-phospho-L-histidine.</text>
        <dbReference type="EC" id="2.7.13.3"/>
    </reaction>
</comment>
<dbReference type="Gene3D" id="1.10.287.130">
    <property type="match status" value="1"/>
</dbReference>
<feature type="domain" description="HPt" evidence="23">
    <location>
        <begin position="1087"/>
        <end position="1182"/>
    </location>
</feature>
<feature type="domain" description="Histidine kinase" evidence="20">
    <location>
        <begin position="553"/>
        <end position="774"/>
    </location>
</feature>
<organism evidence="24 25">
    <name type="scientific">Pseudoalteromonas luteoviolacea CPMOR-1</name>
    <dbReference type="NCBI Taxonomy" id="1365248"/>
    <lineage>
        <taxon>Bacteria</taxon>
        <taxon>Pseudomonadati</taxon>
        <taxon>Pseudomonadota</taxon>
        <taxon>Gammaproteobacteria</taxon>
        <taxon>Alteromonadales</taxon>
        <taxon>Pseudoalteromonadaceae</taxon>
        <taxon>Pseudoalteromonas</taxon>
    </lineage>
</organism>
<dbReference type="PROSITE" id="PS50110">
    <property type="entry name" value="RESPONSE_REGULATORY"/>
    <property type="match status" value="2"/>
</dbReference>
<keyword evidence="8" id="KW-0547">Nucleotide-binding</keyword>
<protein>
    <recommendedName>
        <fullName evidence="15">Sensory/regulatory protein RpfC</fullName>
        <ecNumber evidence="3">2.7.13.3</ecNumber>
    </recommendedName>
</protein>
<dbReference type="InterPro" id="IPR003661">
    <property type="entry name" value="HisK_dim/P_dom"/>
</dbReference>
<dbReference type="InterPro" id="IPR001789">
    <property type="entry name" value="Sig_transdc_resp-reg_receiver"/>
</dbReference>
<dbReference type="InterPro" id="IPR036890">
    <property type="entry name" value="HATPase_C_sf"/>
</dbReference>
<dbReference type="SUPFAM" id="SSF55874">
    <property type="entry name" value="ATPase domain of HSP90 chaperone/DNA topoisomerase II/histidine kinase"/>
    <property type="match status" value="1"/>
</dbReference>
<dbReference type="Pfam" id="PF01627">
    <property type="entry name" value="Hpt"/>
    <property type="match status" value="1"/>
</dbReference>
<dbReference type="InterPro" id="IPR004358">
    <property type="entry name" value="Sig_transdc_His_kin-like_C"/>
</dbReference>
<evidence type="ECO:0000259" key="22">
    <source>
        <dbReference type="PROSITE" id="PS50113"/>
    </source>
</evidence>
<dbReference type="InterPro" id="IPR036097">
    <property type="entry name" value="HisK_dim/P_sf"/>
</dbReference>
<keyword evidence="5 17" id="KW-0597">Phosphoprotein</keyword>
<evidence type="ECO:0000256" key="2">
    <source>
        <dbReference type="ARBA" id="ARBA00004651"/>
    </source>
</evidence>
<evidence type="ECO:0000256" key="8">
    <source>
        <dbReference type="ARBA" id="ARBA00022741"/>
    </source>
</evidence>
<feature type="modified residue" description="Phosphohistidine" evidence="16">
    <location>
        <position position="1126"/>
    </location>
</feature>
<keyword evidence="11 19" id="KW-1133">Transmembrane helix</keyword>
<evidence type="ECO:0000259" key="20">
    <source>
        <dbReference type="PROSITE" id="PS50109"/>
    </source>
</evidence>
<dbReference type="PATRIC" id="fig|1365248.3.peg.1627"/>
<keyword evidence="4" id="KW-1003">Cell membrane</keyword>
<dbReference type="PROSITE" id="PS50109">
    <property type="entry name" value="HIS_KIN"/>
    <property type="match status" value="1"/>
</dbReference>
<evidence type="ECO:0000256" key="17">
    <source>
        <dbReference type="PROSITE-ProRule" id="PRU00169"/>
    </source>
</evidence>
<dbReference type="SMART" id="SM00388">
    <property type="entry name" value="HisKA"/>
    <property type="match status" value="1"/>
</dbReference>
<keyword evidence="12" id="KW-0902">Two-component regulatory system</keyword>
<dbReference type="Pfam" id="PF02518">
    <property type="entry name" value="HATPase_c"/>
    <property type="match status" value="1"/>
</dbReference>
<evidence type="ECO:0000256" key="5">
    <source>
        <dbReference type="ARBA" id="ARBA00022553"/>
    </source>
</evidence>
<evidence type="ECO:0000256" key="13">
    <source>
        <dbReference type="ARBA" id="ARBA00023136"/>
    </source>
</evidence>
<dbReference type="InterPro" id="IPR035965">
    <property type="entry name" value="PAS-like_dom_sf"/>
</dbReference>
<dbReference type="SMART" id="SM00387">
    <property type="entry name" value="HATPase_c"/>
    <property type="match status" value="1"/>
</dbReference>
<dbReference type="InterPro" id="IPR011006">
    <property type="entry name" value="CheY-like_superfamily"/>
</dbReference>
<dbReference type="GO" id="GO:0005886">
    <property type="term" value="C:plasma membrane"/>
    <property type="evidence" value="ECO:0007669"/>
    <property type="project" value="UniProtKB-SubCell"/>
</dbReference>
<dbReference type="InterPro" id="IPR003594">
    <property type="entry name" value="HATPase_dom"/>
</dbReference>
<dbReference type="InterPro" id="IPR008207">
    <property type="entry name" value="Sig_transdc_His_kin_Hpt_dom"/>
</dbReference>
<dbReference type="FunFam" id="3.30.565.10:FF:000010">
    <property type="entry name" value="Sensor histidine kinase RcsC"/>
    <property type="match status" value="1"/>
</dbReference>
<dbReference type="GO" id="GO:0005524">
    <property type="term" value="F:ATP binding"/>
    <property type="evidence" value="ECO:0007669"/>
    <property type="project" value="UniProtKB-KW"/>
</dbReference>
<evidence type="ECO:0000256" key="11">
    <source>
        <dbReference type="ARBA" id="ARBA00022989"/>
    </source>
</evidence>